<dbReference type="InterPro" id="IPR023753">
    <property type="entry name" value="FAD/NAD-binding_dom"/>
</dbReference>
<name>A0ABP0AZK4_9PEZI</name>
<evidence type="ECO:0000313" key="6">
    <source>
        <dbReference type="EMBL" id="CAK7212716.1"/>
    </source>
</evidence>
<keyword evidence="3" id="KW-0274">FAD</keyword>
<feature type="domain" description="FAD/NAD(P)-binding" evidence="5">
    <location>
        <begin position="6"/>
        <end position="307"/>
    </location>
</feature>
<dbReference type="EMBL" id="CAWUHD010000009">
    <property type="protein sequence ID" value="CAK7212716.1"/>
    <property type="molecule type" value="Genomic_DNA"/>
</dbReference>
<sequence length="390" mass="41739">MSKRTTVVVIGASHAGLAVSHKLLRQASSACIILISPSDKYYFNLSTPRFLVKPMSLQPNQYLYDILPTFDEYPSGAFNFVKGLVTGIDFASKSVQVSSAKSSVESSTVAFDYLVIASGSTTPAAVGQGSLKLPFKTTPFEDTKEAIADAQARLEAATSVVIGGGGPLGVELAGELAETAGVKTITLVSKTSMLLHDATETVQRKAEALLRKKNVEVLKNAAVEAAEQKADGTGWTVTLSTGRTIAADEYISTTGSIPNNQFVPKQCLDHHGWVKVDEYLRIVDGGKSRSDTYAVGDITFYPDRLLSRVSAQASTVASNITASIASGLSPNTRLTKYSPAAQRRMMVVPVGQSTGTGHFGGWTLCGFLVWFFKGRDFLTYEAPKFLRGKQ</sequence>
<dbReference type="PANTHER" id="PTHR43735">
    <property type="entry name" value="APOPTOSIS-INDUCING FACTOR 1"/>
    <property type="match status" value="1"/>
</dbReference>
<organism evidence="6 7">
    <name type="scientific">Sporothrix eucalyptigena</name>
    <dbReference type="NCBI Taxonomy" id="1812306"/>
    <lineage>
        <taxon>Eukaryota</taxon>
        <taxon>Fungi</taxon>
        <taxon>Dikarya</taxon>
        <taxon>Ascomycota</taxon>
        <taxon>Pezizomycotina</taxon>
        <taxon>Sordariomycetes</taxon>
        <taxon>Sordariomycetidae</taxon>
        <taxon>Ophiostomatales</taxon>
        <taxon>Ophiostomataceae</taxon>
        <taxon>Sporothrix</taxon>
    </lineage>
</organism>
<evidence type="ECO:0000256" key="4">
    <source>
        <dbReference type="ARBA" id="ARBA00023002"/>
    </source>
</evidence>
<dbReference type="Gene3D" id="3.50.50.100">
    <property type="match status" value="1"/>
</dbReference>
<keyword evidence="2" id="KW-0285">Flavoprotein</keyword>
<gene>
    <name evidence="6" type="ORF">SEUCBS140593_001597</name>
</gene>
<evidence type="ECO:0000256" key="2">
    <source>
        <dbReference type="ARBA" id="ARBA00022630"/>
    </source>
</evidence>
<accession>A0ABP0AZK4</accession>
<evidence type="ECO:0000259" key="5">
    <source>
        <dbReference type="Pfam" id="PF07992"/>
    </source>
</evidence>
<dbReference type="SUPFAM" id="SSF51905">
    <property type="entry name" value="FAD/NAD(P)-binding domain"/>
    <property type="match status" value="1"/>
</dbReference>
<dbReference type="PRINTS" id="PR00411">
    <property type="entry name" value="PNDRDTASEI"/>
</dbReference>
<dbReference type="PRINTS" id="PR00368">
    <property type="entry name" value="FADPNR"/>
</dbReference>
<evidence type="ECO:0000313" key="7">
    <source>
        <dbReference type="Proteomes" id="UP001642482"/>
    </source>
</evidence>
<keyword evidence="4" id="KW-0560">Oxidoreductase</keyword>
<reference evidence="6 7" key="1">
    <citation type="submission" date="2024-01" db="EMBL/GenBank/DDBJ databases">
        <authorList>
            <person name="Allen C."/>
            <person name="Tagirdzhanova G."/>
        </authorList>
    </citation>
    <scope>NUCLEOTIDE SEQUENCE [LARGE SCALE GENOMIC DNA]</scope>
</reference>
<comment type="similarity">
    <text evidence="1">Belongs to the FAD-dependent oxidoreductase family.</text>
</comment>
<dbReference type="InterPro" id="IPR036188">
    <property type="entry name" value="FAD/NAD-bd_sf"/>
</dbReference>
<evidence type="ECO:0000256" key="1">
    <source>
        <dbReference type="ARBA" id="ARBA00006442"/>
    </source>
</evidence>
<proteinExistence type="inferred from homology"/>
<dbReference type="Proteomes" id="UP001642482">
    <property type="component" value="Unassembled WGS sequence"/>
</dbReference>
<comment type="caution">
    <text evidence="6">The sequence shown here is derived from an EMBL/GenBank/DDBJ whole genome shotgun (WGS) entry which is preliminary data.</text>
</comment>
<dbReference type="PANTHER" id="PTHR43735:SF3">
    <property type="entry name" value="FERROPTOSIS SUPPRESSOR PROTEIN 1"/>
    <property type="match status" value="1"/>
</dbReference>
<keyword evidence="7" id="KW-1185">Reference proteome</keyword>
<dbReference type="Pfam" id="PF07992">
    <property type="entry name" value="Pyr_redox_2"/>
    <property type="match status" value="1"/>
</dbReference>
<protein>
    <recommendedName>
        <fullName evidence="5">FAD/NAD(P)-binding domain-containing protein</fullName>
    </recommendedName>
</protein>
<evidence type="ECO:0000256" key="3">
    <source>
        <dbReference type="ARBA" id="ARBA00022827"/>
    </source>
</evidence>